<reference evidence="1 2" key="1">
    <citation type="submission" date="2016-10" db="EMBL/GenBank/DDBJ databases">
        <authorList>
            <person name="de Groot N.N."/>
        </authorList>
    </citation>
    <scope>NUCLEOTIDE SEQUENCE [LARGE SCALE GENOMIC DNA]</scope>
    <source>
        <strain evidence="1 2">DSM 21668</strain>
    </source>
</reference>
<evidence type="ECO:0000313" key="2">
    <source>
        <dbReference type="Proteomes" id="UP000198901"/>
    </source>
</evidence>
<dbReference type="EMBL" id="FNGS01000005">
    <property type="protein sequence ID" value="SDM17876.1"/>
    <property type="molecule type" value="Genomic_DNA"/>
</dbReference>
<dbReference type="Proteomes" id="UP000198901">
    <property type="component" value="Unassembled WGS sequence"/>
</dbReference>
<keyword evidence="2" id="KW-1185">Reference proteome</keyword>
<accession>A0A1G9R3K4</accession>
<sequence length="59" mass="6720">MCYFIVAGQTRDVAVAVRRFTRFLPGNFSSFSDKMTGIVSHHTLLNRQNDIFLPLAVLF</sequence>
<gene>
    <name evidence="1" type="ORF">SAMN04488090_2723</name>
</gene>
<protein>
    <submittedName>
        <fullName evidence="1">Uncharacterized protein</fullName>
    </submittedName>
</protein>
<dbReference type="AlphaFoldDB" id="A0A1G9R3K4"/>
<organism evidence="1 2">
    <name type="scientific">Siphonobacter aquaeclarae</name>
    <dbReference type="NCBI Taxonomy" id="563176"/>
    <lineage>
        <taxon>Bacteria</taxon>
        <taxon>Pseudomonadati</taxon>
        <taxon>Bacteroidota</taxon>
        <taxon>Cytophagia</taxon>
        <taxon>Cytophagales</taxon>
        <taxon>Cytophagaceae</taxon>
        <taxon>Siphonobacter</taxon>
    </lineage>
</organism>
<name>A0A1G9R3K4_9BACT</name>
<evidence type="ECO:0000313" key="1">
    <source>
        <dbReference type="EMBL" id="SDM17876.1"/>
    </source>
</evidence>
<proteinExistence type="predicted"/>